<dbReference type="SUPFAM" id="SSF54637">
    <property type="entry name" value="Thioesterase/thiol ester dehydrase-isomerase"/>
    <property type="match status" value="1"/>
</dbReference>
<gene>
    <name evidence="1" type="ORF">WYH_01875</name>
</gene>
<accession>A0A0F7KUQ9</accession>
<sequence>MDLKTSAVESIPSFASAQVGGDIPGRSYPPVTIIDAVRWAGFQENYANLHYDRDYVREQSGLPTFIASGAFRESLLVRLLTDWVGPKGRLCKLKTKQTYSTFEGDSLRFAGRIAAKSDNPEDPWITCEMQGFNQDDRQVLEASCTLLLDNSPVGGE</sequence>
<proteinExistence type="predicted"/>
<protein>
    <submittedName>
        <fullName evidence="1">Uncharacterized protein</fullName>
    </submittedName>
</protein>
<dbReference type="AlphaFoldDB" id="A0A0F7KUQ9"/>
<organism evidence="1 2">
    <name type="scientific">Croceibacterium atlanticum</name>
    <dbReference type="NCBI Taxonomy" id="1267766"/>
    <lineage>
        <taxon>Bacteria</taxon>
        <taxon>Pseudomonadati</taxon>
        <taxon>Pseudomonadota</taxon>
        <taxon>Alphaproteobacteria</taxon>
        <taxon>Sphingomonadales</taxon>
        <taxon>Erythrobacteraceae</taxon>
        <taxon>Croceibacterium</taxon>
    </lineage>
</organism>
<dbReference type="Proteomes" id="UP000034392">
    <property type="component" value="Chromosome"/>
</dbReference>
<dbReference type="InterPro" id="IPR029069">
    <property type="entry name" value="HotDog_dom_sf"/>
</dbReference>
<dbReference type="KEGG" id="aay:WYH_01875"/>
<dbReference type="STRING" id="1267766.WYH_01875"/>
<name>A0A0F7KUQ9_9SPHN</name>
<dbReference type="EMBL" id="CP011452">
    <property type="protein sequence ID" value="AKH42911.1"/>
    <property type="molecule type" value="Genomic_DNA"/>
</dbReference>
<dbReference type="OrthoDB" id="9774179at2"/>
<keyword evidence="2" id="KW-1185">Reference proteome</keyword>
<evidence type="ECO:0000313" key="1">
    <source>
        <dbReference type="EMBL" id="AKH42911.1"/>
    </source>
</evidence>
<dbReference type="PATRIC" id="fig|1267766.3.peg.1896"/>
<reference evidence="1" key="1">
    <citation type="submission" date="2015-05" db="EMBL/GenBank/DDBJ databases">
        <title>The complete genome of Altererythrobacter atlanticus strain 26DY36.</title>
        <authorList>
            <person name="Wu Y.-H."/>
            <person name="Cheng H."/>
            <person name="Wu X.-W."/>
        </authorList>
    </citation>
    <scope>NUCLEOTIDE SEQUENCE [LARGE SCALE GENOMIC DNA]</scope>
    <source>
        <strain evidence="1">26DY36</strain>
    </source>
</reference>
<evidence type="ECO:0000313" key="2">
    <source>
        <dbReference type="Proteomes" id="UP000034392"/>
    </source>
</evidence>
<dbReference type="RefSeq" id="WP_046903595.1">
    <property type="nucleotide sequence ID" value="NZ_CP011452.2"/>
</dbReference>
<dbReference type="Gene3D" id="3.10.129.10">
    <property type="entry name" value="Hotdog Thioesterase"/>
    <property type="match status" value="1"/>
</dbReference>